<proteinExistence type="predicted"/>
<dbReference type="InterPro" id="IPR011009">
    <property type="entry name" value="Kinase-like_dom_sf"/>
</dbReference>
<evidence type="ECO:0000256" key="3">
    <source>
        <dbReference type="SAM" id="Coils"/>
    </source>
</evidence>
<evidence type="ECO:0000313" key="5">
    <source>
        <dbReference type="EMBL" id="CDW88754.1"/>
    </source>
</evidence>
<dbReference type="GO" id="GO:0005524">
    <property type="term" value="F:ATP binding"/>
    <property type="evidence" value="ECO:0007669"/>
    <property type="project" value="InterPro"/>
</dbReference>
<evidence type="ECO:0000313" key="6">
    <source>
        <dbReference type="Proteomes" id="UP000039865"/>
    </source>
</evidence>
<feature type="coiled-coil region" evidence="3">
    <location>
        <begin position="386"/>
        <end position="420"/>
    </location>
</feature>
<dbReference type="Proteomes" id="UP000039865">
    <property type="component" value="Unassembled WGS sequence"/>
</dbReference>
<dbReference type="InterPro" id="IPR000719">
    <property type="entry name" value="Prot_kinase_dom"/>
</dbReference>
<dbReference type="OrthoDB" id="5979581at2759"/>
<gene>
    <name evidence="5" type="primary">Contig2480.g2669</name>
    <name evidence="5" type="ORF">STYLEM_17878</name>
</gene>
<evidence type="ECO:0000256" key="2">
    <source>
        <dbReference type="ARBA" id="ARBA00023860"/>
    </source>
</evidence>
<evidence type="ECO:0000259" key="4">
    <source>
        <dbReference type="PROSITE" id="PS50011"/>
    </source>
</evidence>
<protein>
    <recommendedName>
        <fullName evidence="2">Casein kinase I</fullName>
        <ecNumber evidence="1">2.7.11.1</ecNumber>
    </recommendedName>
</protein>
<dbReference type="PROSITE" id="PS50011">
    <property type="entry name" value="PROTEIN_KINASE_DOM"/>
    <property type="match status" value="1"/>
</dbReference>
<keyword evidence="6" id="KW-1185">Reference proteome</keyword>
<dbReference type="InParanoid" id="A0A078B2Q1"/>
<keyword evidence="5" id="KW-0808">Transferase</keyword>
<dbReference type="InterPro" id="IPR008271">
    <property type="entry name" value="Ser/Thr_kinase_AS"/>
</dbReference>
<organism evidence="5 6">
    <name type="scientific">Stylonychia lemnae</name>
    <name type="common">Ciliate</name>
    <dbReference type="NCBI Taxonomy" id="5949"/>
    <lineage>
        <taxon>Eukaryota</taxon>
        <taxon>Sar</taxon>
        <taxon>Alveolata</taxon>
        <taxon>Ciliophora</taxon>
        <taxon>Intramacronucleata</taxon>
        <taxon>Spirotrichea</taxon>
        <taxon>Stichotrichia</taxon>
        <taxon>Sporadotrichida</taxon>
        <taxon>Oxytrichidae</taxon>
        <taxon>Stylonychinae</taxon>
        <taxon>Stylonychia</taxon>
    </lineage>
</organism>
<dbReference type="Gene3D" id="1.10.510.10">
    <property type="entry name" value="Transferase(Phosphotransferase) domain 1"/>
    <property type="match status" value="1"/>
</dbReference>
<evidence type="ECO:0000256" key="1">
    <source>
        <dbReference type="ARBA" id="ARBA00012513"/>
    </source>
</evidence>
<dbReference type="InterPro" id="IPR050235">
    <property type="entry name" value="CK1_Ser-Thr_kinase"/>
</dbReference>
<accession>A0A078B2Q1</accession>
<dbReference type="EMBL" id="CCKQ01016872">
    <property type="protein sequence ID" value="CDW88754.1"/>
    <property type="molecule type" value="Genomic_DNA"/>
</dbReference>
<dbReference type="GO" id="GO:0004674">
    <property type="term" value="F:protein serine/threonine kinase activity"/>
    <property type="evidence" value="ECO:0007669"/>
    <property type="project" value="UniProtKB-EC"/>
</dbReference>
<keyword evidence="3" id="KW-0175">Coiled coil</keyword>
<reference evidence="5 6" key="1">
    <citation type="submission" date="2014-06" db="EMBL/GenBank/DDBJ databases">
        <authorList>
            <person name="Swart Estienne"/>
        </authorList>
    </citation>
    <scope>NUCLEOTIDE SEQUENCE [LARGE SCALE GENOMIC DNA]</scope>
    <source>
        <strain evidence="5 6">130c</strain>
    </source>
</reference>
<dbReference type="Pfam" id="PF00069">
    <property type="entry name" value="Pkinase"/>
    <property type="match status" value="1"/>
</dbReference>
<dbReference type="PROSITE" id="PS00108">
    <property type="entry name" value="PROTEIN_KINASE_ST"/>
    <property type="match status" value="1"/>
</dbReference>
<dbReference type="PANTHER" id="PTHR11909">
    <property type="entry name" value="CASEIN KINASE-RELATED"/>
    <property type="match status" value="1"/>
</dbReference>
<feature type="domain" description="Protein kinase" evidence="4">
    <location>
        <begin position="1"/>
        <end position="230"/>
    </location>
</feature>
<sequence length="457" mass="53494">MLKVGFPMVHACGVEGDYNYIVIDLLGPSLEDFFNILETYHKRSFMHRDVKPDNFLMGLKNRGGPDVVHIIDFGLSKRYIDPRTKKHIEYRKDKYLTGTARYASIHSHLGEEMSRRDDMESLAYMMIYLYKGELPWQNLKDYFSDQCQKIKEVKLATSTKSLCKNCPRDMIKFVDLCKNLTFDQEPPYQQLINILNGLADKEGIDLTDKQFDWDENKFQTFNEDPERIRIMNIQNSNVIQAYSAMKQALEDQDLNLRNERIKEINLERIRNQGQYQLVIQRILYQYRDPEKIKRVGSEENVRKYKPKACSKSPRKIKKKNPKFVSVQDSDINLQIKSITNQLTYQLLDTTQYLLGCDSKGSKSKKRKDPQILQTSLKIENLKNLNFQDYENNYKIVVSQLNDEEEQASSQKEEIYECEINFADDNISDYQIQLVHQTSAKDSSVLIMNKGQATLQIS</sequence>
<name>A0A078B2Q1_STYLE</name>
<keyword evidence="5" id="KW-0418">Kinase</keyword>
<dbReference type="EC" id="2.7.11.1" evidence="1"/>
<dbReference type="SUPFAM" id="SSF56112">
    <property type="entry name" value="Protein kinase-like (PK-like)"/>
    <property type="match status" value="1"/>
</dbReference>
<dbReference type="AlphaFoldDB" id="A0A078B2Q1"/>